<evidence type="ECO:0000256" key="1">
    <source>
        <dbReference type="ARBA" id="ARBA00004173"/>
    </source>
</evidence>
<reference evidence="5" key="1">
    <citation type="submission" date="2022-04" db="EMBL/GenBank/DDBJ databases">
        <title>A functionally conserved STORR gene fusion in Papaver species that diverged 16.8 million years ago.</title>
        <authorList>
            <person name="Catania T."/>
        </authorList>
    </citation>
    <scope>NUCLEOTIDE SEQUENCE</scope>
    <source>
        <strain evidence="5">S-188037</strain>
    </source>
</reference>
<evidence type="ECO:0000256" key="4">
    <source>
        <dbReference type="SAM" id="SignalP"/>
    </source>
</evidence>
<comment type="subcellular location">
    <subcellularLocation>
        <location evidence="1">Mitochondrion</location>
    </subcellularLocation>
</comment>
<feature type="signal peptide" evidence="4">
    <location>
        <begin position="1"/>
        <end position="21"/>
    </location>
</feature>
<dbReference type="AlphaFoldDB" id="A0AAD4T5K9"/>
<accession>A0AAD4T5K9</accession>
<evidence type="ECO:0000313" key="5">
    <source>
        <dbReference type="EMBL" id="KAI3938450.1"/>
    </source>
</evidence>
<evidence type="ECO:0000256" key="3">
    <source>
        <dbReference type="ARBA" id="ARBA00023128"/>
    </source>
</evidence>
<gene>
    <name evidence="5" type="ORF">MKW98_015349</name>
</gene>
<proteinExistence type="inferred from homology"/>
<keyword evidence="3" id="KW-0496">Mitochondrion</keyword>
<keyword evidence="6" id="KW-1185">Reference proteome</keyword>
<comment type="caution">
    <text evidence="5">The sequence shown here is derived from an EMBL/GenBank/DDBJ whole genome shotgun (WGS) entry which is preliminary data.</text>
</comment>
<evidence type="ECO:0000256" key="2">
    <source>
        <dbReference type="ARBA" id="ARBA00010901"/>
    </source>
</evidence>
<dbReference type="GO" id="GO:0005739">
    <property type="term" value="C:mitochondrion"/>
    <property type="evidence" value="ECO:0007669"/>
    <property type="project" value="UniProtKB-SubCell"/>
</dbReference>
<comment type="similarity">
    <text evidence="2">Belongs to the ATPase inhibitor family.</text>
</comment>
<dbReference type="GO" id="GO:0042030">
    <property type="term" value="F:ATPase inhibitor activity"/>
    <property type="evidence" value="ECO:0007669"/>
    <property type="project" value="InterPro"/>
</dbReference>
<sequence length="126" mass="14138">MGGVRCMLGLRLQLQVVMVNGMNLWWNWHNGFCSYSLVLVTEHELQLKWIEDIDEPNGCAMEATGMNAGESGSVDTVAGGLGEEERVAENIYIKKMEKEKLENLEGARSDADVHYMLMLQLQSETT</sequence>
<evidence type="ECO:0000313" key="6">
    <source>
        <dbReference type="Proteomes" id="UP001202328"/>
    </source>
</evidence>
<dbReference type="EMBL" id="JAJJMB010005545">
    <property type="protein sequence ID" value="KAI3938450.1"/>
    <property type="molecule type" value="Genomic_DNA"/>
</dbReference>
<protein>
    <submittedName>
        <fullName evidence="5">Uncharacterized protein</fullName>
    </submittedName>
</protein>
<dbReference type="InterPro" id="IPR007648">
    <property type="entry name" value="ATPase_inhibitor_mt"/>
</dbReference>
<dbReference type="Pfam" id="PF04568">
    <property type="entry name" value="IATP"/>
    <property type="match status" value="1"/>
</dbReference>
<name>A0AAD4T5K9_9MAGN</name>
<feature type="chain" id="PRO_5042114873" evidence="4">
    <location>
        <begin position="22"/>
        <end position="126"/>
    </location>
</feature>
<dbReference type="Proteomes" id="UP001202328">
    <property type="component" value="Unassembled WGS sequence"/>
</dbReference>
<organism evidence="5 6">
    <name type="scientific">Papaver atlanticum</name>
    <dbReference type="NCBI Taxonomy" id="357466"/>
    <lineage>
        <taxon>Eukaryota</taxon>
        <taxon>Viridiplantae</taxon>
        <taxon>Streptophyta</taxon>
        <taxon>Embryophyta</taxon>
        <taxon>Tracheophyta</taxon>
        <taxon>Spermatophyta</taxon>
        <taxon>Magnoliopsida</taxon>
        <taxon>Ranunculales</taxon>
        <taxon>Papaveraceae</taxon>
        <taxon>Papaveroideae</taxon>
        <taxon>Papaver</taxon>
    </lineage>
</organism>
<keyword evidence="4" id="KW-0732">Signal</keyword>